<reference evidence="1" key="1">
    <citation type="submission" date="2020-01" db="EMBL/GenBank/DDBJ databases">
        <title>Identification and distribution of gene clusters putatively required for synthesis of sphingolipid metabolism inhibitors in phylogenetically diverse species of the filamentous fungus Fusarium.</title>
        <authorList>
            <person name="Kim H.-S."/>
            <person name="Busman M."/>
            <person name="Brown D.W."/>
            <person name="Divon H."/>
            <person name="Uhlig S."/>
            <person name="Proctor R.H."/>
        </authorList>
    </citation>
    <scope>NUCLEOTIDE SEQUENCE</scope>
    <source>
        <strain evidence="1">NRRL 31653</strain>
    </source>
</reference>
<keyword evidence="2" id="KW-1185">Reference proteome</keyword>
<comment type="caution">
    <text evidence="1">The sequence shown here is derived from an EMBL/GenBank/DDBJ whole genome shotgun (WGS) entry which is preliminary data.</text>
</comment>
<dbReference type="EMBL" id="LUFC02000279">
    <property type="protein sequence ID" value="KAF4499198.1"/>
    <property type="molecule type" value="Genomic_DNA"/>
</dbReference>
<dbReference type="AlphaFoldDB" id="A0A9P5BD53"/>
<protein>
    <submittedName>
        <fullName evidence="1">Uncharacterized protein</fullName>
    </submittedName>
</protein>
<proteinExistence type="predicted"/>
<dbReference type="Proteomes" id="UP000737391">
    <property type="component" value="Unassembled WGS sequence"/>
</dbReference>
<name>A0A9P5BD53_9HYPO</name>
<sequence length="182" mass="20764">MLASLPPEILENICDRYTKELHFDPGVDADPKRCIHASDWLGYMANWTDWNYTSCIHSEILSLKHPSIKSLSFVTDPFCSRFNRWSRTSDINLSAFRKLRQLSLKAPMGCHFDDIASLVKANARQLEELELELQGWSPDRENLESTTIHHEDIPEAWNDIPASTMLARQMCGLEVATSEAAE</sequence>
<dbReference type="OrthoDB" id="1720422at2759"/>
<accession>A0A9P5BD53</accession>
<evidence type="ECO:0000313" key="1">
    <source>
        <dbReference type="EMBL" id="KAF4499198.1"/>
    </source>
</evidence>
<organism evidence="1 2">
    <name type="scientific">Fusarium agapanthi</name>
    <dbReference type="NCBI Taxonomy" id="1803897"/>
    <lineage>
        <taxon>Eukaryota</taxon>
        <taxon>Fungi</taxon>
        <taxon>Dikarya</taxon>
        <taxon>Ascomycota</taxon>
        <taxon>Pezizomycotina</taxon>
        <taxon>Sordariomycetes</taxon>
        <taxon>Hypocreomycetidae</taxon>
        <taxon>Hypocreales</taxon>
        <taxon>Nectriaceae</taxon>
        <taxon>Fusarium</taxon>
        <taxon>Fusarium fujikuroi species complex</taxon>
    </lineage>
</organism>
<evidence type="ECO:0000313" key="2">
    <source>
        <dbReference type="Proteomes" id="UP000737391"/>
    </source>
</evidence>
<gene>
    <name evidence="1" type="ORF">FAGAP_4629</name>
</gene>